<dbReference type="InParanoid" id="A0A2P5F1P1"/>
<keyword evidence="2" id="KW-1185">Reference proteome</keyword>
<dbReference type="EMBL" id="JXTC01000072">
    <property type="protein sequence ID" value="PON91700.1"/>
    <property type="molecule type" value="Genomic_DNA"/>
</dbReference>
<sequence length="111" mass="12323">MNTLPNITPPQNGARLSRTRVYMIIGSDPTLKHPTKELNGKRGKLILGKRGYYRAPSRGGLQWGFVENPARANGQLGFAIEVDEVVGDERNGVKTQFEDLGMELETLWEGP</sequence>
<gene>
    <name evidence="1" type="ORF">TorRG33x02_125310</name>
</gene>
<comment type="caution">
    <text evidence="1">The sequence shown here is derived from an EMBL/GenBank/DDBJ whole genome shotgun (WGS) entry which is preliminary data.</text>
</comment>
<accession>A0A2P5F1P1</accession>
<evidence type="ECO:0000313" key="1">
    <source>
        <dbReference type="EMBL" id="PON91700.1"/>
    </source>
</evidence>
<dbReference type="AlphaFoldDB" id="A0A2P5F1P1"/>
<dbReference type="Proteomes" id="UP000237000">
    <property type="component" value="Unassembled WGS sequence"/>
</dbReference>
<dbReference type="OrthoDB" id="10338731at2759"/>
<reference evidence="2" key="1">
    <citation type="submission" date="2016-06" db="EMBL/GenBank/DDBJ databases">
        <title>Parallel loss of symbiosis genes in relatives of nitrogen-fixing non-legume Parasponia.</title>
        <authorList>
            <person name="Van Velzen R."/>
            <person name="Holmer R."/>
            <person name="Bu F."/>
            <person name="Rutten L."/>
            <person name="Van Zeijl A."/>
            <person name="Liu W."/>
            <person name="Santuari L."/>
            <person name="Cao Q."/>
            <person name="Sharma T."/>
            <person name="Shen D."/>
            <person name="Roswanjaya Y."/>
            <person name="Wardhani T."/>
            <person name="Kalhor M.S."/>
            <person name="Jansen J."/>
            <person name="Van den Hoogen J."/>
            <person name="Gungor B."/>
            <person name="Hartog M."/>
            <person name="Hontelez J."/>
            <person name="Verver J."/>
            <person name="Yang W.-C."/>
            <person name="Schijlen E."/>
            <person name="Repin R."/>
            <person name="Schilthuizen M."/>
            <person name="Schranz E."/>
            <person name="Heidstra R."/>
            <person name="Miyata K."/>
            <person name="Fedorova E."/>
            <person name="Kohlen W."/>
            <person name="Bisseling T."/>
            <person name="Smit S."/>
            <person name="Geurts R."/>
        </authorList>
    </citation>
    <scope>NUCLEOTIDE SEQUENCE [LARGE SCALE GENOMIC DNA]</scope>
    <source>
        <strain evidence="2">cv. RG33-2</strain>
    </source>
</reference>
<name>A0A2P5F1P1_TREOI</name>
<proteinExistence type="predicted"/>
<organism evidence="1 2">
    <name type="scientific">Trema orientale</name>
    <name type="common">Charcoal tree</name>
    <name type="synonym">Celtis orientalis</name>
    <dbReference type="NCBI Taxonomy" id="63057"/>
    <lineage>
        <taxon>Eukaryota</taxon>
        <taxon>Viridiplantae</taxon>
        <taxon>Streptophyta</taxon>
        <taxon>Embryophyta</taxon>
        <taxon>Tracheophyta</taxon>
        <taxon>Spermatophyta</taxon>
        <taxon>Magnoliopsida</taxon>
        <taxon>eudicotyledons</taxon>
        <taxon>Gunneridae</taxon>
        <taxon>Pentapetalae</taxon>
        <taxon>rosids</taxon>
        <taxon>fabids</taxon>
        <taxon>Rosales</taxon>
        <taxon>Cannabaceae</taxon>
        <taxon>Trema</taxon>
    </lineage>
</organism>
<protein>
    <submittedName>
        <fullName evidence="1">Uncharacterized protein</fullName>
    </submittedName>
</protein>
<evidence type="ECO:0000313" key="2">
    <source>
        <dbReference type="Proteomes" id="UP000237000"/>
    </source>
</evidence>